<protein>
    <submittedName>
        <fullName evidence="1">Uncharacterized protein</fullName>
    </submittedName>
</protein>
<organism evidence="1">
    <name type="scientific">marine sediment metagenome</name>
    <dbReference type="NCBI Taxonomy" id="412755"/>
    <lineage>
        <taxon>unclassified sequences</taxon>
        <taxon>metagenomes</taxon>
        <taxon>ecological metagenomes</taxon>
    </lineage>
</organism>
<dbReference type="EMBL" id="BART01008384">
    <property type="protein sequence ID" value="GAG53858.1"/>
    <property type="molecule type" value="Genomic_DNA"/>
</dbReference>
<comment type="caution">
    <text evidence="1">The sequence shown here is derived from an EMBL/GenBank/DDBJ whole genome shotgun (WGS) entry which is preliminary data.</text>
</comment>
<dbReference type="AlphaFoldDB" id="X0Z024"/>
<sequence length="99" mass="11034">MDSDTLWSIVEGVKDAVADVIRGPINDIGGWIEEVYRDISSEVWGAIDWIDRQITDAYDTVKGVMTEGFHYVTDYTYDVINDVATAIDSASDTQEPTLL</sequence>
<reference evidence="1" key="1">
    <citation type="journal article" date="2014" name="Front. Microbiol.">
        <title>High frequency of phylogenetically diverse reductive dehalogenase-homologous genes in deep subseafloor sedimentary metagenomes.</title>
        <authorList>
            <person name="Kawai M."/>
            <person name="Futagami T."/>
            <person name="Toyoda A."/>
            <person name="Takaki Y."/>
            <person name="Nishi S."/>
            <person name="Hori S."/>
            <person name="Arai W."/>
            <person name="Tsubouchi T."/>
            <person name="Morono Y."/>
            <person name="Uchiyama I."/>
            <person name="Ito T."/>
            <person name="Fujiyama A."/>
            <person name="Inagaki F."/>
            <person name="Takami H."/>
        </authorList>
    </citation>
    <scope>NUCLEOTIDE SEQUENCE</scope>
    <source>
        <strain evidence="1">Expedition CK06-06</strain>
    </source>
</reference>
<accession>X0Z024</accession>
<name>X0Z024_9ZZZZ</name>
<proteinExistence type="predicted"/>
<gene>
    <name evidence="1" type="ORF">S01H4_18870</name>
</gene>
<evidence type="ECO:0000313" key="1">
    <source>
        <dbReference type="EMBL" id="GAG53858.1"/>
    </source>
</evidence>
<feature type="non-terminal residue" evidence="1">
    <location>
        <position position="99"/>
    </location>
</feature>